<reference evidence="8 9" key="1">
    <citation type="journal article" date="2015" name="Fungal Genet. Biol.">
        <title>Evolution of novel wood decay mechanisms in Agaricales revealed by the genome sequences of Fistulina hepatica and Cylindrobasidium torrendii.</title>
        <authorList>
            <person name="Floudas D."/>
            <person name="Held B.W."/>
            <person name="Riley R."/>
            <person name="Nagy L.G."/>
            <person name="Koehler G."/>
            <person name="Ransdell A.S."/>
            <person name="Younus H."/>
            <person name="Chow J."/>
            <person name="Chiniquy J."/>
            <person name="Lipzen A."/>
            <person name="Tritt A."/>
            <person name="Sun H."/>
            <person name="Haridas S."/>
            <person name="LaButti K."/>
            <person name="Ohm R.A."/>
            <person name="Kues U."/>
            <person name="Blanchette R.A."/>
            <person name="Grigoriev I.V."/>
            <person name="Minto R.E."/>
            <person name="Hibbett D.S."/>
        </authorList>
    </citation>
    <scope>NUCLEOTIDE SEQUENCE [LARGE SCALE GENOMIC DNA]</scope>
    <source>
        <strain evidence="8 9">ATCC 64428</strain>
    </source>
</reference>
<dbReference type="SMART" id="SM00487">
    <property type="entry name" value="DEXDc"/>
    <property type="match status" value="1"/>
</dbReference>
<feature type="compositionally biased region" description="Acidic residues" evidence="6">
    <location>
        <begin position="21"/>
        <end position="31"/>
    </location>
</feature>
<dbReference type="InterPro" id="IPR001525">
    <property type="entry name" value="C5_MeTfrase"/>
</dbReference>
<dbReference type="InterPro" id="IPR049730">
    <property type="entry name" value="SNF2/RAD54-like_C"/>
</dbReference>
<sequence length="2003" mass="226192">MKRPAAKKPRKPSKKKARAVDDDDDDDDVSEGDIKDSQGWGDPTSLPPINDIPAIFTDLVSRIPPIKGVAEHIAGRKLRVATMCSGTESPLLALEMIQHSIEELHGVQLSIEHVFSCEIEPFKQAYIERNFQPPILFRDVCELGNDEAYVPSLHTAYGSLARVPGDVDLLVAGTSCVDYSNLNNRKQDIESKGESGETFRGMMRWVGRHRPPLVVLENICNAPWDKVVNYFADIGYTARQARVDTKNYYIPHTRTRGYLVAVHDGDSSIPDMWHDWVFRKLPRKASSTLDAFLLPSDDPRIHRARQKLVGENYLKEDKKKSHEWSRCESRHARARQEEALGNKRPLTAWEEGTLPDFAWGDWAINQVERVWDLMDISLLRSAKKDADPCYKTVVWNLSQNVDRTIGSNKVGICPCLTPTMIAYITNRGGPLVGIEALSMQGLPVDKLLLTRETEDQLADLAGNAMSTTVVGTCILAALVSGKKLLKSGSDKESYEAKHFHEDEMEVDERMAKLSPVVEVVQHVVEGQLTHHALDLTKTTSTSLSELLCKAAASARRCSCEGRIDMTPNQLFWCADCETSICKKCLRNLEHVPELMDLSANPRLPPAEFAQGLKDTLPMSIHLTSFTGELLDSLYEQTGAKVSSSLWEKWRAAVIRASESEIHFVEVKRQDLWSVAYRSSNAVLELTLHPQQPCWYLFALPETSEPANAEIRYVLESAVGRLLCKNDTLLSGEWEFALPQEAVVDIQVRGSDQLMPSWRNRLGLEEFQNEQVAEVVHVRVPEASRVDFDRDISGDYRLLPRCGTANGALHKRMPGLGDEDLPPLYMLYDPHRTRNDRDCFVFSISKRRYEYGESRPVVAKMVPSWKQPDTAAEKTAKCCLPVKWMKVDSVRLEVGMHFLCATFAVPTQSALDVPASHEACASATTVLVCDIPLSDQAGPEWPRGWWRAVDKISERSVFHSLAWLLERVRHVDGKTESWRFVDLPEDHSNCERCAPSRPRIKWITAARTTVAFEDPVQAGEYERRLKCRPSPFVTQLKLSEDFIGTVRVAINIPTLLHRALSRLPSERRIEQPVLSWRMDTNYTPAAFNNLPRFVIKSNKTDPEHAQPPNFKLKLRKEQLRSLDWMLRQESVDTPSFVEEEIAEAILAPLGWRAEGRAQRSVKIRGGVLADAVGYGKTAITLGVIDYTAREIERSVMRRSTLPGKIVVHATLVIVPGHLCKQWEGEVRKFTGNKYRVVTIFTMSQLNSVTIEDIEEADIVIVAVTILRSIKYHENLTALAGCAGFPTTRRQFDAHLERVLAGMKARVDQLRDEGSAAALKSMRDDYGRARKEAEDTKAQYKTSKRLKGKSYQDSKAAKTDSAAPKKTTPKSRKRSDESDADEVENNPTAGRRNMIAKPTPDGRIPEVPSKAPKRSIDTDPWSLRSGAAQRDWKQMKAPPLEMFQWSRKVIDEYTYLQGDILSLATNLTADRHWVLSGTPPVHDFGAVKTIAVLLDIHLGVDDDAEGTKRANRDLTNAEKFHSFREVRSLEWHAHRHQVGQMFLDHFVRQNVAEIDEIPWKEHFKNVVLPAPERAIYLEMMHHLEAVQMTNKKAKKTESDREKRLNEILLESNSAEEALLKRCSHFDLHKDWVGDARSACDIIVEQRNEQLQKCKESLRSLIKGRVEVEKKLAPRVTSESLFNEFVRLSRSDGLDDKEATDIVLEMLKATGATSRTYSAHNADKVSEKLKEEIWDHREKTHEVRRVVKELIGRIRSARFFGVVRDLQKHRQFPVSISCPSCGKNSVPIVEAALLSSCGHTGCYSCVRECAEREECVYTAQGECQCAARVANIIKAEVLGIDEPRRKGVTQLFGRKLEMVVDLLKKERVLVFVQFPDLTTKVAKALDHHGIGYMEIQGSAHKKSVALEKFQQNSSQRVLLLNVMDESASGANLTGANHVIFLSPLLTPTQQIYDANETQAIGRVVRYGQTKLVHIWRFLTDDTIDMSIYKERRPDVDPHERAAMDVD</sequence>
<dbReference type="PANTHER" id="PTHR45626:SF26">
    <property type="entry name" value="FAMILY HELICASE, PUTATIVE (AFU_ORTHOLOGUE AFUA_2G09120)-RELATED"/>
    <property type="match status" value="1"/>
</dbReference>
<dbReference type="SUPFAM" id="SSF52540">
    <property type="entry name" value="P-loop containing nucleoside triphosphate hydrolases"/>
    <property type="match status" value="2"/>
</dbReference>
<dbReference type="InterPro" id="IPR014001">
    <property type="entry name" value="Helicase_ATP-bd"/>
</dbReference>
<dbReference type="GO" id="GO:0032259">
    <property type="term" value="P:methylation"/>
    <property type="evidence" value="ECO:0007669"/>
    <property type="project" value="UniProtKB-KW"/>
</dbReference>
<evidence type="ECO:0000313" key="8">
    <source>
        <dbReference type="EMBL" id="KIY49972.1"/>
    </source>
</evidence>
<evidence type="ECO:0000256" key="6">
    <source>
        <dbReference type="SAM" id="MobiDB-lite"/>
    </source>
</evidence>
<dbReference type="SUPFAM" id="SSF53335">
    <property type="entry name" value="S-adenosyl-L-methionine-dependent methyltransferases"/>
    <property type="match status" value="1"/>
</dbReference>
<feature type="compositionally biased region" description="Basic residues" evidence="6">
    <location>
        <begin position="1"/>
        <end position="17"/>
    </location>
</feature>
<accession>A0A0D7AF13</accession>
<dbReference type="CDD" id="cd18793">
    <property type="entry name" value="SF2_C_SNF"/>
    <property type="match status" value="1"/>
</dbReference>
<dbReference type="Gene3D" id="3.40.50.150">
    <property type="entry name" value="Vaccinia Virus protein VP39"/>
    <property type="match status" value="1"/>
</dbReference>
<dbReference type="PROSITE" id="PS51194">
    <property type="entry name" value="HELICASE_CTER"/>
    <property type="match status" value="1"/>
</dbReference>
<proteinExistence type="predicted"/>
<evidence type="ECO:0000256" key="2">
    <source>
        <dbReference type="ARBA" id="ARBA00022679"/>
    </source>
</evidence>
<dbReference type="Pfam" id="PF00176">
    <property type="entry name" value="SNF2-rel_dom"/>
    <property type="match status" value="1"/>
</dbReference>
<dbReference type="InterPro" id="IPR000330">
    <property type="entry name" value="SNF2_N"/>
</dbReference>
<dbReference type="Gene3D" id="3.40.50.300">
    <property type="entry name" value="P-loop containing nucleotide triphosphate hydrolases"/>
    <property type="match status" value="1"/>
</dbReference>
<feature type="region of interest" description="Disordered" evidence="6">
    <location>
        <begin position="1327"/>
        <end position="1430"/>
    </location>
</feature>
<dbReference type="Pfam" id="PF00271">
    <property type="entry name" value="Helicase_C"/>
    <property type="match status" value="1"/>
</dbReference>
<dbReference type="GO" id="GO:0006281">
    <property type="term" value="P:DNA repair"/>
    <property type="evidence" value="ECO:0007669"/>
    <property type="project" value="TreeGrafter"/>
</dbReference>
<evidence type="ECO:0000256" key="5">
    <source>
        <dbReference type="ARBA" id="ARBA00022840"/>
    </source>
</evidence>
<evidence type="ECO:0000256" key="1">
    <source>
        <dbReference type="ARBA" id="ARBA00022603"/>
    </source>
</evidence>
<evidence type="ECO:0000256" key="4">
    <source>
        <dbReference type="ARBA" id="ARBA00022801"/>
    </source>
</evidence>
<keyword evidence="4" id="KW-0378">Hydrolase</keyword>
<evidence type="ECO:0000256" key="3">
    <source>
        <dbReference type="ARBA" id="ARBA00022741"/>
    </source>
</evidence>
<evidence type="ECO:0000313" key="9">
    <source>
        <dbReference type="Proteomes" id="UP000054144"/>
    </source>
</evidence>
<dbReference type="GO" id="GO:0005634">
    <property type="term" value="C:nucleus"/>
    <property type="evidence" value="ECO:0007669"/>
    <property type="project" value="TreeGrafter"/>
</dbReference>
<keyword evidence="5" id="KW-0067">ATP-binding</keyword>
<dbReference type="GO" id="GO:0016787">
    <property type="term" value="F:hydrolase activity"/>
    <property type="evidence" value="ECO:0007669"/>
    <property type="project" value="UniProtKB-KW"/>
</dbReference>
<feature type="compositionally biased region" description="Basic and acidic residues" evidence="6">
    <location>
        <begin position="1327"/>
        <end position="1336"/>
    </location>
</feature>
<keyword evidence="3" id="KW-0547">Nucleotide-binding</keyword>
<dbReference type="OrthoDB" id="423221at2759"/>
<organism evidence="8 9">
    <name type="scientific">Fistulina hepatica ATCC 64428</name>
    <dbReference type="NCBI Taxonomy" id="1128425"/>
    <lineage>
        <taxon>Eukaryota</taxon>
        <taxon>Fungi</taxon>
        <taxon>Dikarya</taxon>
        <taxon>Basidiomycota</taxon>
        <taxon>Agaricomycotina</taxon>
        <taxon>Agaricomycetes</taxon>
        <taxon>Agaricomycetidae</taxon>
        <taxon>Agaricales</taxon>
        <taxon>Fistulinaceae</taxon>
        <taxon>Fistulina</taxon>
    </lineage>
</organism>
<dbReference type="GO" id="GO:0008168">
    <property type="term" value="F:methyltransferase activity"/>
    <property type="evidence" value="ECO:0007669"/>
    <property type="project" value="UniProtKB-KW"/>
</dbReference>
<dbReference type="Gene3D" id="3.40.50.10810">
    <property type="entry name" value="Tandem AAA-ATPase domain"/>
    <property type="match status" value="1"/>
</dbReference>
<keyword evidence="1" id="KW-0489">Methyltransferase</keyword>
<feature type="domain" description="Helicase C-terminal" evidence="7">
    <location>
        <begin position="1852"/>
        <end position="2003"/>
    </location>
</feature>
<dbReference type="InterPro" id="IPR001650">
    <property type="entry name" value="Helicase_C-like"/>
</dbReference>
<dbReference type="Pfam" id="PF00145">
    <property type="entry name" value="DNA_methylase"/>
    <property type="match status" value="1"/>
</dbReference>
<dbReference type="EMBL" id="KN881696">
    <property type="protein sequence ID" value="KIY49972.1"/>
    <property type="molecule type" value="Genomic_DNA"/>
</dbReference>
<dbReference type="PANTHER" id="PTHR45626">
    <property type="entry name" value="TRANSCRIPTION TERMINATION FACTOR 2-RELATED"/>
    <property type="match status" value="1"/>
</dbReference>
<dbReference type="GO" id="GO:0008094">
    <property type="term" value="F:ATP-dependent activity, acting on DNA"/>
    <property type="evidence" value="ECO:0007669"/>
    <property type="project" value="TreeGrafter"/>
</dbReference>
<dbReference type="InterPro" id="IPR038718">
    <property type="entry name" value="SNF2-like_sf"/>
</dbReference>
<feature type="region of interest" description="Disordered" evidence="6">
    <location>
        <begin position="1"/>
        <end position="47"/>
    </location>
</feature>
<keyword evidence="9" id="KW-1185">Reference proteome</keyword>
<keyword evidence="2" id="KW-0808">Transferase</keyword>
<name>A0A0D7AF13_9AGAR</name>
<dbReference type="GO" id="GO:0005524">
    <property type="term" value="F:ATP binding"/>
    <property type="evidence" value="ECO:0007669"/>
    <property type="project" value="UniProtKB-KW"/>
</dbReference>
<dbReference type="SMART" id="SM00490">
    <property type="entry name" value="HELICc"/>
    <property type="match status" value="1"/>
</dbReference>
<protein>
    <recommendedName>
        <fullName evidence="7">Helicase C-terminal domain-containing protein</fullName>
    </recommendedName>
</protein>
<dbReference type="InterPro" id="IPR050628">
    <property type="entry name" value="SNF2_RAD54_helicase_TF"/>
</dbReference>
<gene>
    <name evidence="8" type="ORF">FISHEDRAFT_40207</name>
</gene>
<dbReference type="InterPro" id="IPR027417">
    <property type="entry name" value="P-loop_NTPase"/>
</dbReference>
<dbReference type="Proteomes" id="UP000054144">
    <property type="component" value="Unassembled WGS sequence"/>
</dbReference>
<dbReference type="InterPro" id="IPR029063">
    <property type="entry name" value="SAM-dependent_MTases_sf"/>
</dbReference>
<evidence type="ECO:0000259" key="7">
    <source>
        <dbReference type="PROSITE" id="PS51194"/>
    </source>
</evidence>